<dbReference type="InterPro" id="IPR036390">
    <property type="entry name" value="WH_DNA-bd_sf"/>
</dbReference>
<dbReference type="Proteomes" id="UP001595478">
    <property type="component" value="Unassembled WGS sequence"/>
</dbReference>
<dbReference type="Pfam" id="PF03466">
    <property type="entry name" value="LysR_substrate"/>
    <property type="match status" value="1"/>
</dbReference>
<dbReference type="Gene3D" id="3.40.190.290">
    <property type="match status" value="1"/>
</dbReference>
<dbReference type="PANTHER" id="PTHR30126">
    <property type="entry name" value="HTH-TYPE TRANSCRIPTIONAL REGULATOR"/>
    <property type="match status" value="1"/>
</dbReference>
<keyword evidence="4" id="KW-0804">Transcription</keyword>
<comment type="similarity">
    <text evidence="1">Belongs to the LysR transcriptional regulatory family.</text>
</comment>
<feature type="domain" description="HTH lysR-type" evidence="5">
    <location>
        <begin position="7"/>
        <end position="63"/>
    </location>
</feature>
<evidence type="ECO:0000256" key="2">
    <source>
        <dbReference type="ARBA" id="ARBA00023015"/>
    </source>
</evidence>
<keyword evidence="2" id="KW-0805">Transcription regulation</keyword>
<protein>
    <submittedName>
        <fullName evidence="6">LysR family transcriptional regulator</fullName>
    </submittedName>
</protein>
<accession>A0ABV7FNB6</accession>
<proteinExistence type="inferred from homology"/>
<comment type="caution">
    <text evidence="6">The sequence shown here is derived from an EMBL/GenBank/DDBJ whole genome shotgun (WGS) entry which is preliminary data.</text>
</comment>
<dbReference type="PANTHER" id="PTHR30126:SF88">
    <property type="entry name" value="TRANSCRIPTIONAL REGULATOR-RELATED"/>
    <property type="match status" value="1"/>
</dbReference>
<evidence type="ECO:0000313" key="6">
    <source>
        <dbReference type="EMBL" id="MFC3120635.1"/>
    </source>
</evidence>
<dbReference type="InterPro" id="IPR000847">
    <property type="entry name" value="LysR_HTH_N"/>
</dbReference>
<evidence type="ECO:0000256" key="3">
    <source>
        <dbReference type="ARBA" id="ARBA00023125"/>
    </source>
</evidence>
<evidence type="ECO:0000313" key="7">
    <source>
        <dbReference type="Proteomes" id="UP001595478"/>
    </source>
</evidence>
<organism evidence="6 7">
    <name type="scientific">Agaribacter flavus</name>
    <dbReference type="NCBI Taxonomy" id="1902781"/>
    <lineage>
        <taxon>Bacteria</taxon>
        <taxon>Pseudomonadati</taxon>
        <taxon>Pseudomonadota</taxon>
        <taxon>Gammaproteobacteria</taxon>
        <taxon>Alteromonadales</taxon>
        <taxon>Alteromonadaceae</taxon>
        <taxon>Agaribacter</taxon>
    </lineage>
</organism>
<dbReference type="RefSeq" id="WP_376918769.1">
    <property type="nucleotide sequence ID" value="NZ_JBHRSW010000005.1"/>
</dbReference>
<dbReference type="Gene3D" id="1.10.10.10">
    <property type="entry name" value="Winged helix-like DNA-binding domain superfamily/Winged helix DNA-binding domain"/>
    <property type="match status" value="1"/>
</dbReference>
<sequence>MYRPKSTLEQWRILQAVVDYGGYAQAAKALNKSQSSLNHAVTKLQDLLDVKILETVGRKAVLTEAGKALLRRSRDLTNSVSSLEQLAVNINQDWEPEITLALDLAFPRNTIYQALKTFMPESRGSRLRIIDTVLTGTLDAITSASADIVISLALPKGYLGEPIRHIEFVLVCHPKHYLASLPQPISTETLSQHLQIVISDTSDSPKENQGWLKSELRWTVSQFDSAIDLLRQNLGFCWLPLHKVEHLLSTAKLTRLYLQGSSYKQSSAFLVIPKPEHKGPGVCLLEKLILQQREIDLLCYENASQKNKIDHGTK</sequence>
<dbReference type="InterPro" id="IPR005119">
    <property type="entry name" value="LysR_subst-bd"/>
</dbReference>
<evidence type="ECO:0000256" key="4">
    <source>
        <dbReference type="ARBA" id="ARBA00023163"/>
    </source>
</evidence>
<dbReference type="Pfam" id="PF00126">
    <property type="entry name" value="HTH_1"/>
    <property type="match status" value="1"/>
</dbReference>
<keyword evidence="7" id="KW-1185">Reference proteome</keyword>
<dbReference type="SUPFAM" id="SSF46785">
    <property type="entry name" value="Winged helix' DNA-binding domain"/>
    <property type="match status" value="1"/>
</dbReference>
<gene>
    <name evidence="6" type="ORF">ACFOHL_03300</name>
</gene>
<dbReference type="SUPFAM" id="SSF53850">
    <property type="entry name" value="Periplasmic binding protein-like II"/>
    <property type="match status" value="1"/>
</dbReference>
<evidence type="ECO:0000259" key="5">
    <source>
        <dbReference type="PROSITE" id="PS50931"/>
    </source>
</evidence>
<dbReference type="PROSITE" id="PS50931">
    <property type="entry name" value="HTH_LYSR"/>
    <property type="match status" value="1"/>
</dbReference>
<name>A0ABV7FNB6_9ALTE</name>
<evidence type="ECO:0000256" key="1">
    <source>
        <dbReference type="ARBA" id="ARBA00009437"/>
    </source>
</evidence>
<keyword evidence="3" id="KW-0238">DNA-binding</keyword>
<dbReference type="InterPro" id="IPR036388">
    <property type="entry name" value="WH-like_DNA-bd_sf"/>
</dbReference>
<dbReference type="EMBL" id="JBHRSW010000005">
    <property type="protein sequence ID" value="MFC3120635.1"/>
    <property type="molecule type" value="Genomic_DNA"/>
</dbReference>
<reference evidence="7" key="1">
    <citation type="journal article" date="2019" name="Int. J. Syst. Evol. Microbiol.">
        <title>The Global Catalogue of Microorganisms (GCM) 10K type strain sequencing project: providing services to taxonomists for standard genome sequencing and annotation.</title>
        <authorList>
            <consortium name="The Broad Institute Genomics Platform"/>
            <consortium name="The Broad Institute Genome Sequencing Center for Infectious Disease"/>
            <person name="Wu L."/>
            <person name="Ma J."/>
        </authorList>
    </citation>
    <scope>NUCLEOTIDE SEQUENCE [LARGE SCALE GENOMIC DNA]</scope>
    <source>
        <strain evidence="7">KCTC 52473</strain>
    </source>
</reference>